<sequence length="567" mass="60868">MDRTPLDDDVAAAGLVPYPAAFAARYRAAGLWSGQTLPAELVAAAETHAEQTALITPEGSWTYRRLLDAARQFAAGLPEKTSLRPGDAVMFQMGNVAETVVAYLGCLLAGMRPVCTLPQHGVREISVLARHVGARGLILQADFGRGHLPDNARSLLADGIVEDVVVARGAAFASAVGYDEVFARGAGAAPQALPYHRCGPQQVAVFQLSGGTTGLPKVAPRLHVEYAYNSRAWAGKLDWNPGTVVLYPLPIMHNAGVSLALQPALLSGATLVLAPSADSGTLLELIEATRPQVMPLVPPAVAIRLLEDPRSKDADLSCLKDFIIGGQKLAPEIAERLRDELGISVRQKFGMAEGMFLLTPAEASEQVRHHTVGEPLSPADEIRILIPGAEDEVPDGDVGELCVRGPYTIRGYYRAPQHNLHAFTADGFYRTGDLARRHVIDGLTCYSIEGRIKDVINRGVEKIHADEVEDLMMRHPAVSNAALVAMPDPVLGERGCAYVVLEPGSQPLTVRTLGAFLLDQGLAKYKLPERVELTADLPLTNVGKVSKKALREDIESKLLRDVPPPRS</sequence>
<keyword evidence="6" id="KW-1185">Reference proteome</keyword>
<comment type="similarity">
    <text evidence="1">Belongs to the ATP-dependent AMP-binding enzyme family.</text>
</comment>
<evidence type="ECO:0000256" key="1">
    <source>
        <dbReference type="ARBA" id="ARBA00006432"/>
    </source>
</evidence>
<evidence type="ECO:0000259" key="4">
    <source>
        <dbReference type="Pfam" id="PF13193"/>
    </source>
</evidence>
<dbReference type="Gene3D" id="3.40.50.12780">
    <property type="entry name" value="N-terminal domain of ligase-like"/>
    <property type="match status" value="1"/>
</dbReference>
<dbReference type="Gene3D" id="3.30.300.30">
    <property type="match status" value="1"/>
</dbReference>
<feature type="domain" description="AMP-dependent synthetase/ligase" evidence="3">
    <location>
        <begin position="43"/>
        <end position="413"/>
    </location>
</feature>
<comment type="caution">
    <text evidence="5">The sequence shown here is derived from an EMBL/GenBank/DDBJ whole genome shotgun (WGS) entry which is preliminary data.</text>
</comment>
<proteinExistence type="inferred from homology"/>
<evidence type="ECO:0000256" key="2">
    <source>
        <dbReference type="ARBA" id="ARBA00022598"/>
    </source>
</evidence>
<dbReference type="Proteomes" id="UP000730482">
    <property type="component" value="Unassembled WGS sequence"/>
</dbReference>
<feature type="domain" description="AMP-binding enzyme C-terminal" evidence="4">
    <location>
        <begin position="467"/>
        <end position="544"/>
    </location>
</feature>
<evidence type="ECO:0000313" key="6">
    <source>
        <dbReference type="Proteomes" id="UP000730482"/>
    </source>
</evidence>
<name>A0ABS5KQK3_9ACTN</name>
<accession>A0ABS5KQK3</accession>
<keyword evidence="2" id="KW-0436">Ligase</keyword>
<protein>
    <submittedName>
        <fullName evidence="5">AMP-binding protein</fullName>
    </submittedName>
</protein>
<dbReference type="InterPro" id="IPR020845">
    <property type="entry name" value="AMP-binding_CS"/>
</dbReference>
<dbReference type="PANTHER" id="PTHR43201">
    <property type="entry name" value="ACYL-COA SYNTHETASE"/>
    <property type="match status" value="1"/>
</dbReference>
<dbReference type="EMBL" id="JAAFYZ010000046">
    <property type="protein sequence ID" value="MBS2548314.1"/>
    <property type="molecule type" value="Genomic_DNA"/>
</dbReference>
<evidence type="ECO:0000259" key="3">
    <source>
        <dbReference type="Pfam" id="PF00501"/>
    </source>
</evidence>
<dbReference type="RefSeq" id="WP_212009897.1">
    <property type="nucleotide sequence ID" value="NZ_JAAFYZ010000046.1"/>
</dbReference>
<dbReference type="Pfam" id="PF00501">
    <property type="entry name" value="AMP-binding"/>
    <property type="match status" value="1"/>
</dbReference>
<reference evidence="5 6" key="1">
    <citation type="submission" date="2020-02" db="EMBL/GenBank/DDBJ databases">
        <title>Acidophilic actinobacteria isolated from forest soil.</title>
        <authorList>
            <person name="Golinska P."/>
        </authorList>
    </citation>
    <scope>NUCLEOTIDE SEQUENCE [LARGE SCALE GENOMIC DNA]</scope>
    <source>
        <strain evidence="5 6">NL8</strain>
    </source>
</reference>
<dbReference type="InterPro" id="IPR025110">
    <property type="entry name" value="AMP-bd_C"/>
</dbReference>
<gene>
    <name evidence="5" type="ORF">KGQ19_15725</name>
</gene>
<dbReference type="SUPFAM" id="SSF56801">
    <property type="entry name" value="Acetyl-CoA synthetase-like"/>
    <property type="match status" value="1"/>
</dbReference>
<evidence type="ECO:0000313" key="5">
    <source>
        <dbReference type="EMBL" id="MBS2548314.1"/>
    </source>
</evidence>
<dbReference type="Pfam" id="PF13193">
    <property type="entry name" value="AMP-binding_C"/>
    <property type="match status" value="1"/>
</dbReference>
<dbReference type="PROSITE" id="PS00455">
    <property type="entry name" value="AMP_BINDING"/>
    <property type="match status" value="1"/>
</dbReference>
<dbReference type="InterPro" id="IPR000873">
    <property type="entry name" value="AMP-dep_synth/lig_dom"/>
</dbReference>
<dbReference type="InterPro" id="IPR045851">
    <property type="entry name" value="AMP-bd_C_sf"/>
</dbReference>
<dbReference type="PANTHER" id="PTHR43201:SF5">
    <property type="entry name" value="MEDIUM-CHAIN ACYL-COA LIGASE ACSF2, MITOCHONDRIAL"/>
    <property type="match status" value="1"/>
</dbReference>
<dbReference type="InterPro" id="IPR042099">
    <property type="entry name" value="ANL_N_sf"/>
</dbReference>
<organism evidence="5 6">
    <name type="scientific">Catenulispora pinistramenti</name>
    <dbReference type="NCBI Taxonomy" id="2705254"/>
    <lineage>
        <taxon>Bacteria</taxon>
        <taxon>Bacillati</taxon>
        <taxon>Actinomycetota</taxon>
        <taxon>Actinomycetes</taxon>
        <taxon>Catenulisporales</taxon>
        <taxon>Catenulisporaceae</taxon>
        <taxon>Catenulispora</taxon>
    </lineage>
</organism>